<evidence type="ECO:0000313" key="3">
    <source>
        <dbReference type="Proteomes" id="UP000218896"/>
    </source>
</evidence>
<proteinExistence type="predicted"/>
<dbReference type="RefSeq" id="WP_095618175.1">
    <property type="nucleotide sequence ID" value="NZ_NSKD01000006.1"/>
</dbReference>
<accession>A0A2A2F445</accession>
<feature type="chain" id="PRO_5012787699" description="Histidine kinase" evidence="1">
    <location>
        <begin position="30"/>
        <end position="239"/>
    </location>
</feature>
<keyword evidence="1" id="KW-0732">Signal</keyword>
<dbReference type="Pfam" id="PF09694">
    <property type="entry name" value="Gcw_chp"/>
    <property type="match status" value="1"/>
</dbReference>
<protein>
    <recommendedName>
        <fullName evidence="4">Histidine kinase</fullName>
    </recommendedName>
</protein>
<feature type="signal peptide" evidence="1">
    <location>
        <begin position="1"/>
        <end position="29"/>
    </location>
</feature>
<dbReference type="AlphaFoldDB" id="A0A2A2F445"/>
<dbReference type="EMBL" id="NSKD01000006">
    <property type="protein sequence ID" value="PAU79718.1"/>
    <property type="molecule type" value="Genomic_DNA"/>
</dbReference>
<evidence type="ECO:0008006" key="4">
    <source>
        <dbReference type="Google" id="ProtNLM"/>
    </source>
</evidence>
<evidence type="ECO:0000313" key="2">
    <source>
        <dbReference type="EMBL" id="PAU79718.1"/>
    </source>
</evidence>
<dbReference type="InterPro" id="IPR010239">
    <property type="entry name" value="CHP02001"/>
</dbReference>
<evidence type="ECO:0000256" key="1">
    <source>
        <dbReference type="SAM" id="SignalP"/>
    </source>
</evidence>
<dbReference type="NCBIfam" id="TIGR02001">
    <property type="entry name" value="gcw_chp"/>
    <property type="match status" value="1"/>
</dbReference>
<dbReference type="Proteomes" id="UP000218896">
    <property type="component" value="Unassembled WGS sequence"/>
</dbReference>
<gene>
    <name evidence="2" type="ORF">CK501_13020</name>
</gene>
<name>A0A2A2F445_9GAMM</name>
<dbReference type="OrthoDB" id="9793561at2"/>
<comment type="caution">
    <text evidence="2">The sequence shown here is derived from an EMBL/GenBank/DDBJ whole genome shotgun (WGS) entry which is preliminary data.</text>
</comment>
<sequence length="239" mass="25358">MQTLRKPLSSLLAAGLIGSAALAASPAMAFNPSTSATFGASNIYLWRGVDLGTGDAHVYGSLDFDSGVGAYAGVWAASGDSGAGQEYDLYAGYATDITDDISVDAAIINYIYPKQARVVRDDQGNITDTVDQDGFGDFSEAYLGISAYGLGIDYYKDVTGSDYEYVAASYGYDAFGVTVGHHIDEAGAPFGEDMTHLDLSFQFNDELSFVASTVVDSDTSDDTRRTTLLQAVYELSFTL</sequence>
<reference evidence="2 3" key="1">
    <citation type="submission" date="2017-08" db="EMBL/GenBank/DDBJ databases">
        <title>Halovibrio sewagensis sp. nov., isolated from wastewater of high salinity.</title>
        <authorList>
            <person name="Dong X."/>
            <person name="Zhang G."/>
        </authorList>
    </citation>
    <scope>NUCLEOTIDE SEQUENCE [LARGE SCALE GENOMIC DNA]</scope>
    <source>
        <strain evidence="2 3">YL5-2</strain>
    </source>
</reference>
<organism evidence="2 3">
    <name type="scientific">Halovibrio salipaludis</name>
    <dbReference type="NCBI Taxonomy" id="2032626"/>
    <lineage>
        <taxon>Bacteria</taxon>
        <taxon>Pseudomonadati</taxon>
        <taxon>Pseudomonadota</taxon>
        <taxon>Gammaproteobacteria</taxon>
        <taxon>Oceanospirillales</taxon>
        <taxon>Halomonadaceae</taxon>
        <taxon>Halovibrio</taxon>
    </lineage>
</organism>
<keyword evidence="3" id="KW-1185">Reference proteome</keyword>